<sequence>MPVFRATFRIFKSHVISTKLSKKSSQGFQFNVKAATGSSDKFLVSYHLKNHRLDQARVVFDGIRSPDVQLCSMMITGYARNGRISDAMMLFDKMRHRDFVAWNSMIKGCLDCGDLAMARSLFDEMPEKNVVSWTTMVDGYLRYGRFEVAESLFWDMPVRDVAAWNVMIYGYCEYGRIEESMKLFEEMPCRNVISWTSMIAGLDQNGKSEEALSLFREMMDSGVEPTSNTLASVLTACANVADSNLGTQVHGLVVKLGYLFDEFISASLMTWYAKCKEVDYCRKVFNEIVSRNPVIWTALLSGYSVNCKHEDALRVFCIMIKVNVLPNQATFISALNSCCELEALDKGREIHTVAFKLGLDTDVYVGNSLLIMYHECGNIHDALAEFKIIKEKNVVSWNAIITGSAQHGYAIWALIFYTQMIRAGVDPDEITFTGILSACNHSGLLQKGRCFFKYISRYKVTKLKLQHYACMVDILSRSGKLDEAEELLRNIPMQANSMVWLALLSACRIHSNIAIAERAAKCIFELEPHCSAAYVLLSNLYASAGRWEDVLKMRAKMKEGRAMKVRGSSWVVLKGRRHEFLSADRSHPQTEKIYEKLDWLGGKLKEFGYIPDPNFVLHDVEDEQKEETLSYHSERLAIAFGLVNSVEGSVITVMKNLRVCGDCHAAIKIMSKIVSREIVVRDPRRFHHFKKGICSCGDYW</sequence>
<dbReference type="NCBIfam" id="TIGR00756">
    <property type="entry name" value="PPR"/>
    <property type="match status" value="6"/>
</dbReference>
<dbReference type="GO" id="GO:0009451">
    <property type="term" value="P:RNA modification"/>
    <property type="evidence" value="ECO:0007669"/>
    <property type="project" value="InterPro"/>
</dbReference>
<comment type="similarity">
    <text evidence="1">Belongs to the PPR family. PCMP-H subfamily.</text>
</comment>
<dbReference type="InterPro" id="IPR011990">
    <property type="entry name" value="TPR-like_helical_dom_sf"/>
</dbReference>
<organism evidence="5 6">
    <name type="scientific">Erythroxylum novogranatense</name>
    <dbReference type="NCBI Taxonomy" id="1862640"/>
    <lineage>
        <taxon>Eukaryota</taxon>
        <taxon>Viridiplantae</taxon>
        <taxon>Streptophyta</taxon>
        <taxon>Embryophyta</taxon>
        <taxon>Tracheophyta</taxon>
        <taxon>Spermatophyta</taxon>
        <taxon>Magnoliopsida</taxon>
        <taxon>eudicotyledons</taxon>
        <taxon>Gunneridae</taxon>
        <taxon>Pentapetalae</taxon>
        <taxon>rosids</taxon>
        <taxon>fabids</taxon>
        <taxon>Malpighiales</taxon>
        <taxon>Erythroxylaceae</taxon>
        <taxon>Erythroxylum</taxon>
    </lineage>
</organism>
<feature type="repeat" description="PPR" evidence="3">
    <location>
        <begin position="292"/>
        <end position="326"/>
    </location>
</feature>
<protein>
    <recommendedName>
        <fullName evidence="4">DYW domain-containing protein</fullName>
    </recommendedName>
</protein>
<dbReference type="Pfam" id="PF20431">
    <property type="entry name" value="E_motif"/>
    <property type="match status" value="1"/>
</dbReference>
<dbReference type="Pfam" id="PF01535">
    <property type="entry name" value="PPR"/>
    <property type="match status" value="4"/>
</dbReference>
<dbReference type="InterPro" id="IPR046848">
    <property type="entry name" value="E_motif"/>
</dbReference>
<evidence type="ECO:0000256" key="1">
    <source>
        <dbReference type="ARBA" id="ARBA00006643"/>
    </source>
</evidence>
<evidence type="ECO:0000313" key="6">
    <source>
        <dbReference type="Proteomes" id="UP001159364"/>
    </source>
</evidence>
<feature type="repeat" description="PPR" evidence="3">
    <location>
        <begin position="67"/>
        <end position="97"/>
    </location>
</feature>
<keyword evidence="2" id="KW-0677">Repeat</keyword>
<dbReference type="Proteomes" id="UP001159364">
    <property type="component" value="Linkage Group LG06"/>
</dbReference>
<dbReference type="PANTHER" id="PTHR47926:SF468">
    <property type="entry name" value="PENTATRICOPEPTIDE REPEAT-CONTAINING PROTEIN"/>
    <property type="match status" value="1"/>
</dbReference>
<dbReference type="FunFam" id="1.25.40.10:FF:000144">
    <property type="entry name" value="Pentatricopeptide repeat-containing protein, mitochondrial"/>
    <property type="match status" value="1"/>
</dbReference>
<keyword evidence="6" id="KW-1185">Reference proteome</keyword>
<feature type="repeat" description="PPR" evidence="3">
    <location>
        <begin position="393"/>
        <end position="427"/>
    </location>
</feature>
<proteinExistence type="inferred from homology"/>
<accession>A0AAV8T458</accession>
<dbReference type="InterPro" id="IPR032867">
    <property type="entry name" value="DYW_dom"/>
</dbReference>
<dbReference type="PANTHER" id="PTHR47926">
    <property type="entry name" value="PENTATRICOPEPTIDE REPEAT-CONTAINING PROTEIN"/>
    <property type="match status" value="1"/>
</dbReference>
<dbReference type="EMBL" id="JAIWQS010000006">
    <property type="protein sequence ID" value="KAJ8761338.1"/>
    <property type="molecule type" value="Genomic_DNA"/>
</dbReference>
<dbReference type="PROSITE" id="PS51375">
    <property type="entry name" value="PPR"/>
    <property type="match status" value="6"/>
</dbReference>
<dbReference type="FunFam" id="1.25.40.10:FF:000366">
    <property type="entry name" value="Pentatricopeptide (PPR) repeat-containing protein"/>
    <property type="match status" value="1"/>
</dbReference>
<dbReference type="FunFam" id="1.25.40.10:FF:000351">
    <property type="entry name" value="Pentatricopeptide repeat-containing protein"/>
    <property type="match status" value="1"/>
</dbReference>
<feature type="repeat" description="PPR" evidence="3">
    <location>
        <begin position="160"/>
        <end position="190"/>
    </location>
</feature>
<gene>
    <name evidence="5" type="ORF">K2173_001394</name>
</gene>
<evidence type="ECO:0000313" key="5">
    <source>
        <dbReference type="EMBL" id="KAJ8761338.1"/>
    </source>
</evidence>
<dbReference type="FunFam" id="1.25.40.10:FF:000333">
    <property type="entry name" value="Pentatricopeptide repeat-containing protein"/>
    <property type="match status" value="1"/>
</dbReference>
<dbReference type="Pfam" id="PF14432">
    <property type="entry name" value="DYW_deaminase"/>
    <property type="match status" value="1"/>
</dbReference>
<dbReference type="GO" id="GO:0008270">
    <property type="term" value="F:zinc ion binding"/>
    <property type="evidence" value="ECO:0007669"/>
    <property type="project" value="InterPro"/>
</dbReference>
<feature type="repeat" description="PPR" evidence="3">
    <location>
        <begin position="191"/>
        <end position="225"/>
    </location>
</feature>
<dbReference type="Pfam" id="PF13041">
    <property type="entry name" value="PPR_2"/>
    <property type="match status" value="3"/>
</dbReference>
<feature type="domain" description="DYW" evidence="4">
    <location>
        <begin position="608"/>
        <end position="700"/>
    </location>
</feature>
<dbReference type="Gene3D" id="1.25.40.10">
    <property type="entry name" value="Tetratricopeptide repeat domain"/>
    <property type="match status" value="6"/>
</dbReference>
<evidence type="ECO:0000256" key="2">
    <source>
        <dbReference type="ARBA" id="ARBA00022737"/>
    </source>
</evidence>
<dbReference type="Pfam" id="PF12854">
    <property type="entry name" value="PPR_1"/>
    <property type="match status" value="1"/>
</dbReference>
<comment type="caution">
    <text evidence="5">The sequence shown here is derived from an EMBL/GenBank/DDBJ whole genome shotgun (WGS) entry which is preliminary data.</text>
</comment>
<reference evidence="5 6" key="1">
    <citation type="submission" date="2021-09" db="EMBL/GenBank/DDBJ databases">
        <title>Genomic insights and catalytic innovation underlie evolution of tropane alkaloids biosynthesis.</title>
        <authorList>
            <person name="Wang Y.-J."/>
            <person name="Tian T."/>
            <person name="Huang J.-P."/>
            <person name="Huang S.-X."/>
        </authorList>
    </citation>
    <scope>NUCLEOTIDE SEQUENCE [LARGE SCALE GENOMIC DNA]</scope>
    <source>
        <strain evidence="5">KIB-2018</strain>
        <tissue evidence="5">Leaf</tissue>
    </source>
</reference>
<evidence type="ECO:0000259" key="4">
    <source>
        <dbReference type="Pfam" id="PF14432"/>
    </source>
</evidence>
<dbReference type="AlphaFoldDB" id="A0AAV8T458"/>
<dbReference type="InterPro" id="IPR002885">
    <property type="entry name" value="PPR_rpt"/>
</dbReference>
<feature type="repeat" description="PPR" evidence="3">
    <location>
        <begin position="98"/>
        <end position="132"/>
    </location>
</feature>
<evidence type="ECO:0000256" key="3">
    <source>
        <dbReference type="PROSITE-ProRule" id="PRU00708"/>
    </source>
</evidence>
<dbReference type="InterPro" id="IPR046960">
    <property type="entry name" value="PPR_At4g14850-like_plant"/>
</dbReference>
<name>A0AAV8T458_9ROSI</name>
<dbReference type="GO" id="GO:0003723">
    <property type="term" value="F:RNA binding"/>
    <property type="evidence" value="ECO:0007669"/>
    <property type="project" value="InterPro"/>
</dbReference>